<reference evidence="2" key="1">
    <citation type="submission" date="2016-11" db="EMBL/GenBank/DDBJ databases">
        <title>The genome of Nicotiana attenuata.</title>
        <authorList>
            <person name="Xu S."/>
            <person name="Brockmoeller T."/>
            <person name="Gaquerel E."/>
            <person name="Navarro A."/>
            <person name="Kuhl H."/>
            <person name="Gase K."/>
            <person name="Ling Z."/>
            <person name="Zhou W."/>
            <person name="Kreitzer C."/>
            <person name="Stanke M."/>
            <person name="Tang H."/>
            <person name="Lyons E."/>
            <person name="Pandey P."/>
            <person name="Pandey S.P."/>
            <person name="Timmermann B."/>
            <person name="Baldwin I.T."/>
        </authorList>
    </citation>
    <scope>NUCLEOTIDE SEQUENCE [LARGE SCALE GENOMIC DNA]</scope>
    <source>
        <strain evidence="2">UT</strain>
    </source>
</reference>
<dbReference type="Proteomes" id="UP000187609">
    <property type="component" value="Unassembled WGS sequence"/>
</dbReference>
<evidence type="ECO:0000256" key="1">
    <source>
        <dbReference type="SAM" id="MobiDB-lite"/>
    </source>
</evidence>
<name>A0A1J6HTA9_NICAT</name>
<evidence type="ECO:0000313" key="2">
    <source>
        <dbReference type="EMBL" id="OIS95641.1"/>
    </source>
</evidence>
<feature type="compositionally biased region" description="Polar residues" evidence="1">
    <location>
        <begin position="451"/>
        <end position="461"/>
    </location>
</feature>
<evidence type="ECO:0000313" key="3">
    <source>
        <dbReference type="Proteomes" id="UP000187609"/>
    </source>
</evidence>
<organism evidence="2 3">
    <name type="scientific">Nicotiana attenuata</name>
    <name type="common">Coyote tobacco</name>
    <dbReference type="NCBI Taxonomy" id="49451"/>
    <lineage>
        <taxon>Eukaryota</taxon>
        <taxon>Viridiplantae</taxon>
        <taxon>Streptophyta</taxon>
        <taxon>Embryophyta</taxon>
        <taxon>Tracheophyta</taxon>
        <taxon>Spermatophyta</taxon>
        <taxon>Magnoliopsida</taxon>
        <taxon>eudicotyledons</taxon>
        <taxon>Gunneridae</taxon>
        <taxon>Pentapetalae</taxon>
        <taxon>asterids</taxon>
        <taxon>lamiids</taxon>
        <taxon>Solanales</taxon>
        <taxon>Solanaceae</taxon>
        <taxon>Nicotianoideae</taxon>
        <taxon>Nicotianeae</taxon>
        <taxon>Nicotiana</taxon>
    </lineage>
</organism>
<dbReference type="AlphaFoldDB" id="A0A1J6HTA9"/>
<comment type="caution">
    <text evidence="2">The sequence shown here is derived from an EMBL/GenBank/DDBJ whole genome shotgun (WGS) entry which is preliminary data.</text>
</comment>
<keyword evidence="3" id="KW-1185">Reference proteome</keyword>
<dbReference type="EMBL" id="MJEQ01037194">
    <property type="protein sequence ID" value="OIS95641.1"/>
    <property type="molecule type" value="Genomic_DNA"/>
</dbReference>
<dbReference type="Gramene" id="OIS95641">
    <property type="protein sequence ID" value="OIS95641"/>
    <property type="gene ID" value="A4A49_42502"/>
</dbReference>
<sequence>MQGILSSNNDNISSTTALLDGKSACTTIRFERRRLLSNAFTLSAGRALTSADRSDSHGKWSSRWEATASRYILVAMEKISGRSEDSRARFWGKRERVEREGRYGREKLSENEMRLRIVIRDICGVCIQMWPLMQCLSFERAVHERIMKRLSVQGVRSRNGMWPFMQIRGKGIGMYWWLNMQAGNEIGVGWGEQKTNASSRADIPVDRSLDGVANAVNLVRETVMMKGNDLVVNAWNVDEGAVENRVEHVVTQNVTADRVDAYDTKGAGQGSDAIKSQHIAAVDGVVIVPVAAALNRVAKDLKAATGPVFDQGSAGVHNGPGAGQKSAEVGHQLAKGHGQINVQNLTEGKEKGAGQDPNATGVLAIKDGQVTADSHKEPAPQVVKLSIDQAWSVVSHSPSKTNSTDLKNQRLAAKNIEVSNSFAALVNEHDCAMKKAGTDLQQMEDEARSVTGKTRSTGSKK</sequence>
<gene>
    <name evidence="2" type="ORF">A4A49_42502</name>
</gene>
<proteinExistence type="predicted"/>
<feature type="region of interest" description="Disordered" evidence="1">
    <location>
        <begin position="436"/>
        <end position="461"/>
    </location>
</feature>
<protein>
    <submittedName>
        <fullName evidence="2">Uncharacterized protein</fullName>
    </submittedName>
</protein>
<accession>A0A1J6HTA9</accession>